<comment type="subcellular location">
    <subcellularLocation>
        <location evidence="1">Cell inner membrane</location>
        <topology evidence="1">Multi-pass membrane protein</topology>
    </subcellularLocation>
</comment>
<dbReference type="NCBIfam" id="TIGR00786">
    <property type="entry name" value="dctM"/>
    <property type="match status" value="1"/>
</dbReference>
<dbReference type="AlphaFoldDB" id="A0A381Y6X1"/>
<keyword evidence="4 7" id="KW-0812">Transmembrane</keyword>
<feature type="transmembrane region" description="Helical" evidence="7">
    <location>
        <begin position="42"/>
        <end position="65"/>
    </location>
</feature>
<feature type="transmembrane region" description="Helical" evidence="7">
    <location>
        <begin position="268"/>
        <end position="289"/>
    </location>
</feature>
<dbReference type="PANTHER" id="PTHR33362:SF5">
    <property type="entry name" value="C4-DICARBOXYLATE TRAP TRANSPORTER LARGE PERMEASE PROTEIN DCTM"/>
    <property type="match status" value="1"/>
</dbReference>
<evidence type="ECO:0000259" key="8">
    <source>
        <dbReference type="Pfam" id="PF06808"/>
    </source>
</evidence>
<feature type="domain" description="TRAP C4-dicarboxylate transport system permease DctM subunit" evidence="8">
    <location>
        <begin position="2"/>
        <end position="413"/>
    </location>
</feature>
<organism evidence="9">
    <name type="scientific">marine metagenome</name>
    <dbReference type="NCBI Taxonomy" id="408172"/>
    <lineage>
        <taxon>unclassified sequences</taxon>
        <taxon>metagenomes</taxon>
        <taxon>ecological metagenomes</taxon>
    </lineage>
</organism>
<proteinExistence type="predicted"/>
<reference evidence="9" key="1">
    <citation type="submission" date="2018-05" db="EMBL/GenBank/DDBJ databases">
        <authorList>
            <person name="Lanie J.A."/>
            <person name="Ng W.-L."/>
            <person name="Kazmierczak K.M."/>
            <person name="Andrzejewski T.M."/>
            <person name="Davidsen T.M."/>
            <person name="Wayne K.J."/>
            <person name="Tettelin H."/>
            <person name="Glass J.I."/>
            <person name="Rusch D."/>
            <person name="Podicherti R."/>
            <person name="Tsui H.-C.T."/>
            <person name="Winkler M.E."/>
        </authorList>
    </citation>
    <scope>NUCLEOTIDE SEQUENCE</scope>
</reference>
<feature type="transmembrane region" description="Helical" evidence="7">
    <location>
        <begin position="125"/>
        <end position="146"/>
    </location>
</feature>
<evidence type="ECO:0000313" key="9">
    <source>
        <dbReference type="EMBL" id="SVA72774.1"/>
    </source>
</evidence>
<keyword evidence="6 7" id="KW-0472">Membrane</keyword>
<feature type="transmembrane region" description="Helical" evidence="7">
    <location>
        <begin position="166"/>
        <end position="189"/>
    </location>
</feature>
<dbReference type="GO" id="GO:0005886">
    <property type="term" value="C:plasma membrane"/>
    <property type="evidence" value="ECO:0007669"/>
    <property type="project" value="UniProtKB-SubCell"/>
</dbReference>
<dbReference type="Pfam" id="PF06808">
    <property type="entry name" value="DctM"/>
    <property type="match status" value="1"/>
</dbReference>
<gene>
    <name evidence="9" type="ORF">METZ01_LOCUS125628</name>
</gene>
<feature type="transmembrane region" description="Helical" evidence="7">
    <location>
        <begin position="301"/>
        <end position="323"/>
    </location>
</feature>
<evidence type="ECO:0000256" key="6">
    <source>
        <dbReference type="ARBA" id="ARBA00023136"/>
    </source>
</evidence>
<feature type="transmembrane region" description="Helical" evidence="7">
    <location>
        <begin position="85"/>
        <end position="113"/>
    </location>
</feature>
<dbReference type="GO" id="GO:0022857">
    <property type="term" value="F:transmembrane transporter activity"/>
    <property type="evidence" value="ECO:0007669"/>
    <property type="project" value="TreeGrafter"/>
</dbReference>
<evidence type="ECO:0000256" key="2">
    <source>
        <dbReference type="ARBA" id="ARBA00022475"/>
    </source>
</evidence>
<dbReference type="EMBL" id="UINC01017530">
    <property type="protein sequence ID" value="SVA72774.1"/>
    <property type="molecule type" value="Genomic_DNA"/>
</dbReference>
<keyword evidence="2" id="KW-1003">Cell membrane</keyword>
<feature type="transmembrane region" description="Helical" evidence="7">
    <location>
        <begin position="210"/>
        <end position="232"/>
    </location>
</feature>
<protein>
    <recommendedName>
        <fullName evidence="8">TRAP C4-dicarboxylate transport system permease DctM subunit domain-containing protein</fullName>
    </recommendedName>
</protein>
<evidence type="ECO:0000256" key="4">
    <source>
        <dbReference type="ARBA" id="ARBA00022692"/>
    </source>
</evidence>
<feature type="transmembrane region" description="Helical" evidence="7">
    <location>
        <begin position="353"/>
        <end position="378"/>
    </location>
</feature>
<feature type="transmembrane region" description="Helical" evidence="7">
    <location>
        <begin position="12"/>
        <end position="30"/>
    </location>
</feature>
<dbReference type="InterPro" id="IPR004681">
    <property type="entry name" value="TRAP_DctM"/>
</dbReference>
<dbReference type="PIRSF" id="PIRSF006066">
    <property type="entry name" value="HI0050"/>
    <property type="match status" value="1"/>
</dbReference>
<evidence type="ECO:0000256" key="3">
    <source>
        <dbReference type="ARBA" id="ARBA00022519"/>
    </source>
</evidence>
<evidence type="ECO:0000256" key="1">
    <source>
        <dbReference type="ARBA" id="ARBA00004429"/>
    </source>
</evidence>
<keyword evidence="5 7" id="KW-1133">Transmembrane helix</keyword>
<feature type="transmembrane region" description="Helical" evidence="7">
    <location>
        <begin position="330"/>
        <end position="347"/>
    </location>
</feature>
<evidence type="ECO:0000256" key="7">
    <source>
        <dbReference type="SAM" id="Phobius"/>
    </source>
</evidence>
<dbReference type="PANTHER" id="PTHR33362">
    <property type="entry name" value="SIALIC ACID TRAP TRANSPORTER PERMEASE PROTEIN SIAT-RELATED"/>
    <property type="match status" value="1"/>
</dbReference>
<feature type="transmembrane region" description="Helical" evidence="7">
    <location>
        <begin position="390"/>
        <end position="418"/>
    </location>
</feature>
<dbReference type="InterPro" id="IPR010656">
    <property type="entry name" value="DctM"/>
</dbReference>
<accession>A0A381Y6X1</accession>
<evidence type="ECO:0000256" key="5">
    <source>
        <dbReference type="ARBA" id="ARBA00022989"/>
    </source>
</evidence>
<name>A0A381Y6X1_9ZZZZ</name>
<sequence length="423" mass="44385">MAVVLLLAVARLPLGFTMAIVGTGGFAILRGPTAALETVGQLVLDFSMSYTFAVLPMFVLMGAFVHRSNLSEDLYDTSHAWLGHFRGGLSMATVAASAGFSAVCGSSVATAATMGRVALPAMRRFGYAPGLAAGTIAAGGTLGILIPPSMSLVVYGFLTQQDIGRLFIAGLAPGVLTVLMYFLVVAAVTRLRPELGPRGPRTAWVDRFRLLKRVSGVLVLFSLVLGGIYFGVFTPNEAGGVGAVGACCAALARRRLTWHAFVSSLTEAARTTSMVFSVAFGAIILSNFINVAGLPENISASIVALELPSLGVIIAICLVYMVLGCVFDGLALLFLTVPVFAPIVASLGYDLIWFGVVVIIVSEIALITPPVGMNVFVIKSMNPELPLRTIFMGIVPFLIADVTRLAIVILVPGVVLYLPSLML</sequence>
<keyword evidence="3" id="KW-0997">Cell inner membrane</keyword>